<sequence length="69" mass="7435">MLTMILTKTAKKMKNDTMTNITAPKSADSSSLNTPVTNISSGSATTTFNLDIANFLKESKISITDHDRA</sequence>
<protein>
    <submittedName>
        <fullName evidence="1">Uncharacterized protein</fullName>
    </submittedName>
</protein>
<dbReference type="AlphaFoldDB" id="A0AAV0Y895"/>
<organism evidence="1 2">
    <name type="scientific">Macrosiphum euphorbiae</name>
    <name type="common">potato aphid</name>
    <dbReference type="NCBI Taxonomy" id="13131"/>
    <lineage>
        <taxon>Eukaryota</taxon>
        <taxon>Metazoa</taxon>
        <taxon>Ecdysozoa</taxon>
        <taxon>Arthropoda</taxon>
        <taxon>Hexapoda</taxon>
        <taxon>Insecta</taxon>
        <taxon>Pterygota</taxon>
        <taxon>Neoptera</taxon>
        <taxon>Paraneoptera</taxon>
        <taxon>Hemiptera</taxon>
        <taxon>Sternorrhyncha</taxon>
        <taxon>Aphidomorpha</taxon>
        <taxon>Aphidoidea</taxon>
        <taxon>Aphididae</taxon>
        <taxon>Macrosiphini</taxon>
        <taxon>Macrosiphum</taxon>
    </lineage>
</organism>
<proteinExistence type="predicted"/>
<comment type="caution">
    <text evidence="1">The sequence shown here is derived from an EMBL/GenBank/DDBJ whole genome shotgun (WGS) entry which is preliminary data.</text>
</comment>
<dbReference type="EMBL" id="CARXXK010001361">
    <property type="protein sequence ID" value="CAI6375681.1"/>
    <property type="molecule type" value="Genomic_DNA"/>
</dbReference>
<name>A0AAV0Y895_9HEMI</name>
<dbReference type="Proteomes" id="UP001160148">
    <property type="component" value="Unassembled WGS sequence"/>
</dbReference>
<reference evidence="1 2" key="1">
    <citation type="submission" date="2023-01" db="EMBL/GenBank/DDBJ databases">
        <authorList>
            <person name="Whitehead M."/>
        </authorList>
    </citation>
    <scope>NUCLEOTIDE SEQUENCE [LARGE SCALE GENOMIC DNA]</scope>
</reference>
<evidence type="ECO:0000313" key="1">
    <source>
        <dbReference type="EMBL" id="CAI6375681.1"/>
    </source>
</evidence>
<gene>
    <name evidence="1" type="ORF">MEUPH1_LOCUS29143</name>
</gene>
<accession>A0AAV0Y895</accession>
<keyword evidence="2" id="KW-1185">Reference proteome</keyword>
<evidence type="ECO:0000313" key="2">
    <source>
        <dbReference type="Proteomes" id="UP001160148"/>
    </source>
</evidence>